<feature type="transmembrane region" description="Helical" evidence="5">
    <location>
        <begin position="62"/>
        <end position="86"/>
    </location>
</feature>
<dbReference type="InterPro" id="IPR019426">
    <property type="entry name" value="7TM_GPCR_serpentine_rcpt_Srv"/>
</dbReference>
<dbReference type="PROSITE" id="PS50262">
    <property type="entry name" value="G_PROTEIN_RECEP_F1_2"/>
    <property type="match status" value="1"/>
</dbReference>
<keyword evidence="8" id="KW-1185">Reference proteome</keyword>
<evidence type="ECO:0000256" key="2">
    <source>
        <dbReference type="ARBA" id="ARBA00022692"/>
    </source>
</evidence>
<dbReference type="Gene3D" id="1.20.1070.10">
    <property type="entry name" value="Rhodopsin 7-helix transmembrane proteins"/>
    <property type="match status" value="1"/>
</dbReference>
<evidence type="ECO:0000256" key="5">
    <source>
        <dbReference type="SAM" id="Phobius"/>
    </source>
</evidence>
<feature type="transmembrane region" description="Helical" evidence="5">
    <location>
        <begin position="148"/>
        <end position="168"/>
    </location>
</feature>
<gene>
    <name evidence="7" type="ORF">CBOVIS_LOCUS8590</name>
</gene>
<feature type="transmembrane region" description="Helical" evidence="5">
    <location>
        <begin position="193"/>
        <end position="216"/>
    </location>
</feature>
<organism evidence="7 8">
    <name type="scientific">Caenorhabditis bovis</name>
    <dbReference type="NCBI Taxonomy" id="2654633"/>
    <lineage>
        <taxon>Eukaryota</taxon>
        <taxon>Metazoa</taxon>
        <taxon>Ecdysozoa</taxon>
        <taxon>Nematoda</taxon>
        <taxon>Chromadorea</taxon>
        <taxon>Rhabditida</taxon>
        <taxon>Rhabditina</taxon>
        <taxon>Rhabditomorpha</taxon>
        <taxon>Rhabditoidea</taxon>
        <taxon>Rhabditidae</taxon>
        <taxon>Peloderinae</taxon>
        <taxon>Caenorhabditis</taxon>
    </lineage>
</organism>
<evidence type="ECO:0000259" key="6">
    <source>
        <dbReference type="PROSITE" id="PS50262"/>
    </source>
</evidence>
<feature type="transmembrane region" description="Helical" evidence="5">
    <location>
        <begin position="106"/>
        <end position="127"/>
    </location>
</feature>
<dbReference type="SUPFAM" id="SSF81321">
    <property type="entry name" value="Family A G protein-coupled receptor-like"/>
    <property type="match status" value="1"/>
</dbReference>
<evidence type="ECO:0000256" key="1">
    <source>
        <dbReference type="ARBA" id="ARBA00004370"/>
    </source>
</evidence>
<feature type="domain" description="G-protein coupled receptors family 1 profile" evidence="6">
    <location>
        <begin position="40"/>
        <end position="298"/>
    </location>
</feature>
<dbReference type="AlphaFoldDB" id="A0A8S1F4B1"/>
<comment type="subcellular location">
    <subcellularLocation>
        <location evidence="1">Membrane</location>
    </subcellularLocation>
</comment>
<dbReference type="PANTHER" id="PTHR31748:SF0">
    <property type="entry name" value="G-PROTEIN COUPLED RECEPTORS FAMILY 1 PROFILE DOMAIN-CONTAINING PROTEIN-RELATED"/>
    <property type="match status" value="1"/>
</dbReference>
<dbReference type="EMBL" id="CADEPM010000005">
    <property type="protein sequence ID" value="CAB3406528.1"/>
    <property type="molecule type" value="Genomic_DNA"/>
</dbReference>
<keyword evidence="3 5" id="KW-1133">Transmembrane helix</keyword>
<feature type="transmembrane region" description="Helical" evidence="5">
    <location>
        <begin position="289"/>
        <end position="309"/>
    </location>
</feature>
<reference evidence="7 8" key="1">
    <citation type="submission" date="2020-04" db="EMBL/GenBank/DDBJ databases">
        <authorList>
            <person name="Laetsch R D."/>
            <person name="Stevens L."/>
            <person name="Kumar S."/>
            <person name="Blaxter L. M."/>
        </authorList>
    </citation>
    <scope>NUCLEOTIDE SEQUENCE [LARGE SCALE GENOMIC DNA]</scope>
</reference>
<comment type="caution">
    <text evidence="7">The sequence shown here is derived from an EMBL/GenBank/DDBJ whole genome shotgun (WGS) entry which is preliminary data.</text>
</comment>
<dbReference type="GO" id="GO:0016020">
    <property type="term" value="C:membrane"/>
    <property type="evidence" value="ECO:0007669"/>
    <property type="project" value="UniProtKB-SubCell"/>
</dbReference>
<dbReference type="CDD" id="cd00637">
    <property type="entry name" value="7tm_classA_rhodopsin-like"/>
    <property type="match status" value="1"/>
</dbReference>
<feature type="transmembrane region" description="Helical" evidence="5">
    <location>
        <begin position="30"/>
        <end position="50"/>
    </location>
</feature>
<accession>A0A8S1F4B1</accession>
<dbReference type="OrthoDB" id="5798218at2759"/>
<feature type="transmembrane region" description="Helical" evidence="5">
    <location>
        <begin position="246"/>
        <end position="269"/>
    </location>
</feature>
<evidence type="ECO:0000313" key="8">
    <source>
        <dbReference type="Proteomes" id="UP000494206"/>
    </source>
</evidence>
<evidence type="ECO:0000313" key="7">
    <source>
        <dbReference type="EMBL" id="CAB3406528.1"/>
    </source>
</evidence>
<dbReference type="PANTHER" id="PTHR31748">
    <property type="entry name" value="SERPENTINE RECEPTOR, CLASS V"/>
    <property type="match status" value="1"/>
</dbReference>
<keyword evidence="4 5" id="KW-0472">Membrane</keyword>
<evidence type="ECO:0000256" key="3">
    <source>
        <dbReference type="ARBA" id="ARBA00022989"/>
    </source>
</evidence>
<dbReference type="Proteomes" id="UP000494206">
    <property type="component" value="Unassembled WGS sequence"/>
</dbReference>
<evidence type="ECO:0000256" key="4">
    <source>
        <dbReference type="ARBA" id="ARBA00023136"/>
    </source>
</evidence>
<name>A0A8S1F4B1_9PELO</name>
<keyword evidence="2 5" id="KW-0812">Transmembrane</keyword>
<sequence length="330" mass="37910">MDEYWALPMLHESEDPLNPNVIFVVEGVQLMFWCITVPFYTILVVFLVDAQKRRHAGLNTPFFKLCISTAIIDLVTMMNNYFGAMFPKWGYFVLFYVRAGRIYGHTYMYLAWVSVGCQAMCVSVLAANRFSAIVFPRQYPNMFWYRRIWIPIAIQYVPGSLLGILTFFNPVRLTRNSLNGIVPKFTVLSLTNLFYAIGAAVITLNCLFLFVIYLYLFKSLRARKKKQIFSAQLFARNTTSKGDTNLLVMCSIIVGVQLIILLITIYSLSPLYTLSTDQYYLIHNLLSDIYSGINPYLLCVFSPTLRKYILLRIGKRTKTTFVVAVSVAVY</sequence>
<dbReference type="Pfam" id="PF10323">
    <property type="entry name" value="7TM_GPCR_Srv"/>
    <property type="match status" value="1"/>
</dbReference>
<proteinExistence type="predicted"/>
<dbReference type="InterPro" id="IPR017452">
    <property type="entry name" value="GPCR_Rhodpsn_7TM"/>
</dbReference>
<protein>
    <recommendedName>
        <fullName evidence="6">G-protein coupled receptors family 1 profile domain-containing protein</fullName>
    </recommendedName>
</protein>